<evidence type="ECO:0000256" key="2">
    <source>
        <dbReference type="SAM" id="Phobius"/>
    </source>
</evidence>
<feature type="region of interest" description="Disordered" evidence="1">
    <location>
        <begin position="332"/>
        <end position="387"/>
    </location>
</feature>
<dbReference type="AlphaFoldDB" id="A0A0P1BCX7"/>
<accession>A0A0P1BCX7</accession>
<feature type="transmembrane region" description="Helical" evidence="2">
    <location>
        <begin position="62"/>
        <end position="87"/>
    </location>
</feature>
<keyword evidence="4" id="KW-1185">Reference proteome</keyword>
<feature type="transmembrane region" description="Helical" evidence="2">
    <location>
        <begin position="30"/>
        <end position="50"/>
    </location>
</feature>
<proteinExistence type="predicted"/>
<evidence type="ECO:0000256" key="1">
    <source>
        <dbReference type="SAM" id="MobiDB-lite"/>
    </source>
</evidence>
<name>A0A0P1BCX7_9BASI</name>
<protein>
    <submittedName>
        <fullName evidence="3">Uncharacterized protein</fullName>
    </submittedName>
</protein>
<dbReference type="Proteomes" id="UP000054845">
    <property type="component" value="Unassembled WGS sequence"/>
</dbReference>
<reference evidence="3 4" key="1">
    <citation type="submission" date="2014-09" db="EMBL/GenBank/DDBJ databases">
        <authorList>
            <person name="Magalhaes I.L.F."/>
            <person name="Oliveira U."/>
            <person name="Santos F.R."/>
            <person name="Vidigal T.H.D.A."/>
            <person name="Brescovit A.D."/>
            <person name="Santos A.J."/>
        </authorList>
    </citation>
    <scope>NUCLEOTIDE SEQUENCE [LARGE SCALE GENOMIC DNA]</scope>
</reference>
<feature type="compositionally biased region" description="Polar residues" evidence="1">
    <location>
        <begin position="265"/>
        <end position="274"/>
    </location>
</feature>
<feature type="transmembrane region" description="Helical" evidence="2">
    <location>
        <begin position="107"/>
        <end position="124"/>
    </location>
</feature>
<feature type="region of interest" description="Disordered" evidence="1">
    <location>
        <begin position="265"/>
        <end position="300"/>
    </location>
</feature>
<feature type="transmembrane region" description="Helical" evidence="2">
    <location>
        <begin position="136"/>
        <end position="157"/>
    </location>
</feature>
<evidence type="ECO:0000313" key="3">
    <source>
        <dbReference type="EMBL" id="CEH13589.1"/>
    </source>
</evidence>
<feature type="compositionally biased region" description="Low complexity" evidence="1">
    <location>
        <begin position="376"/>
        <end position="387"/>
    </location>
</feature>
<feature type="compositionally biased region" description="Polar residues" evidence="1">
    <location>
        <begin position="332"/>
        <end position="357"/>
    </location>
</feature>
<keyword evidence="2" id="KW-0812">Transmembrane</keyword>
<dbReference type="EMBL" id="CCYA01000221">
    <property type="protein sequence ID" value="CEH13589.1"/>
    <property type="molecule type" value="Genomic_DNA"/>
</dbReference>
<dbReference type="OrthoDB" id="2548432at2759"/>
<evidence type="ECO:0000313" key="4">
    <source>
        <dbReference type="Proteomes" id="UP000054845"/>
    </source>
</evidence>
<sequence length="387" mass="43180">MADALDPAGGSVPLLDEERIEYIEASRQEMALNCTLTGFLFALLIVFVLFSTTITRKTFLFWWLVGCAIATIIQGILMAIEANVLFLATQSQESLSLQISTMILTDWLPLFIDASLIFKLLAFYPRSSASNNKRLAVVAFPVLVKIPRLICLMYVVITYFAKPSIFKSYLLVVEWSLQLADITYCCAFLIWKLSNLRAAFHRQHPNSTNTAGLRNTSRIGLYYTHPESFGPIVNCHVYLSCIGALLATVWSSIRDQTSRRTLFLNGSSNASSEKGSGGGDPLRSPGYRRQAESPSRSETTRTLLDQIFSDPMHDIETQQTEPMEMLMTNPSVNEEAASSTMKLRNVRRNSATPNGAPTQLRKVEPYESSKTLARTSRSNSVERSSNE</sequence>
<keyword evidence="2" id="KW-1133">Transmembrane helix</keyword>
<organism evidence="3 4">
    <name type="scientific">Ceraceosorus bombacis</name>
    <dbReference type="NCBI Taxonomy" id="401625"/>
    <lineage>
        <taxon>Eukaryota</taxon>
        <taxon>Fungi</taxon>
        <taxon>Dikarya</taxon>
        <taxon>Basidiomycota</taxon>
        <taxon>Ustilaginomycotina</taxon>
        <taxon>Exobasidiomycetes</taxon>
        <taxon>Ceraceosorales</taxon>
        <taxon>Ceraceosoraceae</taxon>
        <taxon>Ceraceosorus</taxon>
    </lineage>
</organism>
<keyword evidence="2" id="KW-0472">Membrane</keyword>